<dbReference type="SUPFAM" id="SSF53187">
    <property type="entry name" value="Zn-dependent exopeptidases"/>
    <property type="match status" value="1"/>
</dbReference>
<feature type="binding site" evidence="8">
    <location>
        <position position="311"/>
    </location>
    <ligand>
        <name>Mn(2+)</name>
        <dbReference type="ChEBI" id="CHEBI:29035"/>
        <label>2</label>
    </ligand>
</feature>
<keyword evidence="4 8" id="KW-0031">Aminopeptidase</keyword>
<dbReference type="NCBIfam" id="NF002073">
    <property type="entry name" value="PRK00913.1-2"/>
    <property type="match status" value="1"/>
</dbReference>
<dbReference type="Pfam" id="PF00883">
    <property type="entry name" value="Peptidase_M17"/>
    <property type="match status" value="1"/>
</dbReference>
<evidence type="ECO:0000256" key="7">
    <source>
        <dbReference type="ARBA" id="ARBA00023211"/>
    </source>
</evidence>
<evidence type="ECO:0000256" key="3">
    <source>
        <dbReference type="ARBA" id="ARBA00009528"/>
    </source>
</evidence>
<gene>
    <name evidence="8" type="primary">pepA</name>
    <name evidence="10" type="ORF">AVDCRST_MAG49-655</name>
</gene>
<dbReference type="InterPro" id="IPR000819">
    <property type="entry name" value="Peptidase_M17_C"/>
</dbReference>
<dbReference type="AlphaFoldDB" id="A0A6J4U3R1"/>
<feature type="binding site" evidence="8">
    <location>
        <position position="372"/>
    </location>
    <ligand>
        <name>Mn(2+)</name>
        <dbReference type="ChEBI" id="CHEBI:29035"/>
        <label>2</label>
    </ligand>
</feature>
<comment type="catalytic activity">
    <reaction evidence="1 8">
        <text>Release of an N-terminal amino acid, Xaa-|-Yaa-, in which Xaa is preferably Leu, but may be other amino acids including Pro although not Arg or Lys, and Yaa may be Pro. Amino acid amides and methyl esters are also readily hydrolyzed, but rates on arylamides are exceedingly low.</text>
        <dbReference type="EC" id="3.4.11.1"/>
    </reaction>
</comment>
<dbReference type="HAMAP" id="MF_00181">
    <property type="entry name" value="Cytosol_peptidase_M17"/>
    <property type="match status" value="1"/>
</dbReference>
<dbReference type="EMBL" id="CADCWG010000038">
    <property type="protein sequence ID" value="CAA9539168.1"/>
    <property type="molecule type" value="Genomic_DNA"/>
</dbReference>
<feature type="binding site" evidence="8">
    <location>
        <position position="370"/>
    </location>
    <ligand>
        <name>Mn(2+)</name>
        <dbReference type="ChEBI" id="CHEBI:29035"/>
        <label>1</label>
    </ligand>
</feature>
<dbReference type="Pfam" id="PF02789">
    <property type="entry name" value="Peptidase_M17_N"/>
    <property type="match status" value="1"/>
</dbReference>
<evidence type="ECO:0000256" key="1">
    <source>
        <dbReference type="ARBA" id="ARBA00000135"/>
    </source>
</evidence>
<keyword evidence="5 8" id="KW-0645">Protease</keyword>
<dbReference type="InterPro" id="IPR008283">
    <property type="entry name" value="Peptidase_M17_N"/>
</dbReference>
<name>A0A6J4U3R1_9BACT</name>
<proteinExistence type="inferred from homology"/>
<dbReference type="Gene3D" id="3.40.630.10">
    <property type="entry name" value="Zn peptidases"/>
    <property type="match status" value="1"/>
</dbReference>
<dbReference type="GO" id="GO:0030145">
    <property type="term" value="F:manganese ion binding"/>
    <property type="evidence" value="ECO:0007669"/>
    <property type="project" value="UniProtKB-UniRule"/>
</dbReference>
<dbReference type="PANTHER" id="PTHR11963">
    <property type="entry name" value="LEUCINE AMINOPEPTIDASE-RELATED"/>
    <property type="match status" value="1"/>
</dbReference>
<comment type="catalytic activity">
    <reaction evidence="2 8">
        <text>Release of an N-terminal amino acid, preferentially leucine, but not glutamic or aspartic acids.</text>
        <dbReference type="EC" id="3.4.11.10"/>
    </reaction>
</comment>
<evidence type="ECO:0000256" key="5">
    <source>
        <dbReference type="ARBA" id="ARBA00022670"/>
    </source>
</evidence>
<accession>A0A6J4U3R1</accession>
<comment type="function">
    <text evidence="8">Presumably involved in the processing and regular turnover of intracellular proteins. Catalyzes the removal of unsubstituted N-terminal amino acids from various peptides.</text>
</comment>
<keyword evidence="7 8" id="KW-0464">Manganese</keyword>
<feature type="active site" evidence="8">
    <location>
        <position position="300"/>
    </location>
</feature>
<evidence type="ECO:0000313" key="10">
    <source>
        <dbReference type="EMBL" id="CAA9539168.1"/>
    </source>
</evidence>
<dbReference type="InterPro" id="IPR023042">
    <property type="entry name" value="Peptidase_M17_leu_NH2_pept"/>
</dbReference>
<feature type="binding site" evidence="8">
    <location>
        <position position="293"/>
    </location>
    <ligand>
        <name>Mn(2+)</name>
        <dbReference type="ChEBI" id="CHEBI:29035"/>
        <label>1</label>
    </ligand>
</feature>
<dbReference type="GO" id="GO:0006508">
    <property type="term" value="P:proteolysis"/>
    <property type="evidence" value="ECO:0007669"/>
    <property type="project" value="UniProtKB-KW"/>
</dbReference>
<feature type="domain" description="Cytosol aminopeptidase" evidence="9">
    <location>
        <begin position="368"/>
        <end position="375"/>
    </location>
</feature>
<dbReference type="SUPFAM" id="SSF52949">
    <property type="entry name" value="Macro domain-like"/>
    <property type="match status" value="1"/>
</dbReference>
<dbReference type="PANTHER" id="PTHR11963:SF23">
    <property type="entry name" value="CYTOSOL AMINOPEPTIDASE"/>
    <property type="match status" value="1"/>
</dbReference>
<keyword evidence="6 8" id="KW-0378">Hydrolase</keyword>
<dbReference type="InterPro" id="IPR011356">
    <property type="entry name" value="Leucine_aapep/pepB"/>
</dbReference>
<evidence type="ECO:0000256" key="2">
    <source>
        <dbReference type="ARBA" id="ARBA00000967"/>
    </source>
</evidence>
<feature type="binding site" evidence="8">
    <location>
        <position position="293"/>
    </location>
    <ligand>
        <name>Mn(2+)</name>
        <dbReference type="ChEBI" id="CHEBI:29035"/>
        <label>2</label>
    </ligand>
</feature>
<dbReference type="EC" id="3.4.11.10" evidence="8"/>
<dbReference type="Gene3D" id="3.40.220.10">
    <property type="entry name" value="Leucine Aminopeptidase, subunit E, domain 1"/>
    <property type="match status" value="1"/>
</dbReference>
<dbReference type="InterPro" id="IPR043472">
    <property type="entry name" value="Macro_dom-like"/>
</dbReference>
<dbReference type="PROSITE" id="PS00631">
    <property type="entry name" value="CYTOSOL_AP"/>
    <property type="match status" value="1"/>
</dbReference>
<evidence type="ECO:0000256" key="6">
    <source>
        <dbReference type="ARBA" id="ARBA00022801"/>
    </source>
</evidence>
<dbReference type="CDD" id="cd00433">
    <property type="entry name" value="Peptidase_M17"/>
    <property type="match status" value="1"/>
</dbReference>
<feature type="binding site" evidence="8">
    <location>
        <position position="288"/>
    </location>
    <ligand>
        <name>Mn(2+)</name>
        <dbReference type="ChEBI" id="CHEBI:29035"/>
        <label>2</label>
    </ligand>
</feature>
<sequence>MTNAEEHPVEISYRPGDPLAMAADALIVPVLAPGGEGGDVAAVNPTLGALDARLDGALGPLLRDARFRGAPGGTLVVPTLGRTPARRIVLSGLGDASDVTAEVVRRAYGSALTAARDAGSEAILAALPVGPQSLPLDPILAAAAEGAELAAYRFDRYRGSVRADGPPPRAVRSLVFAVADEGALGEGAGRAALGRAVAVVRGVSLARDLVNEPGSALNPVEMAARAVAAAEGHGLDATVLDAEELERLGAGAIVAVGRGSATPPRLIHLVYRPAEPAPGLGPIGLVGKCITFDTGGYSIKTYEGMLDMKVDMAGGAAVLGAMTALRALGVRREVHGVICAAENMISGTAFRPGDILTALNGATIEVLSTDAEGRLVLADGLVYAARQGATELIDLATLTGAAVVALGEGTTALFASDDALAERLLAAAGAVGERTWRMPLTEALEDKIRGDVGDLKNTGGRTGGAITAALFLAHFREGLPWAHLDIAGTATTAAAGGYTPKGATGVGVRTLLAYLTDPS</sequence>
<evidence type="ECO:0000256" key="4">
    <source>
        <dbReference type="ARBA" id="ARBA00022438"/>
    </source>
</evidence>
<dbReference type="GO" id="GO:0005737">
    <property type="term" value="C:cytoplasm"/>
    <property type="evidence" value="ECO:0007669"/>
    <property type="project" value="UniProtKB-SubCell"/>
</dbReference>
<feature type="active site" evidence="8">
    <location>
        <position position="374"/>
    </location>
</feature>
<organism evidence="10">
    <name type="scientific">uncultured Thermomicrobiales bacterium</name>
    <dbReference type="NCBI Taxonomy" id="1645740"/>
    <lineage>
        <taxon>Bacteria</taxon>
        <taxon>Pseudomonadati</taxon>
        <taxon>Thermomicrobiota</taxon>
        <taxon>Thermomicrobia</taxon>
        <taxon>Thermomicrobiales</taxon>
        <taxon>environmental samples</taxon>
    </lineage>
</organism>
<dbReference type="GO" id="GO:0070006">
    <property type="term" value="F:metalloaminopeptidase activity"/>
    <property type="evidence" value="ECO:0007669"/>
    <property type="project" value="InterPro"/>
</dbReference>
<feature type="binding site" evidence="8">
    <location>
        <position position="372"/>
    </location>
    <ligand>
        <name>Mn(2+)</name>
        <dbReference type="ChEBI" id="CHEBI:29035"/>
        <label>1</label>
    </ligand>
</feature>
<dbReference type="EC" id="3.4.11.1" evidence="8"/>
<keyword evidence="8" id="KW-0479">Metal-binding</keyword>
<protein>
    <recommendedName>
        <fullName evidence="8">Probable cytosol aminopeptidase</fullName>
        <ecNumber evidence="8">3.4.11.1</ecNumber>
    </recommendedName>
    <alternativeName>
        <fullName evidence="8">Leucine aminopeptidase</fullName>
        <shortName evidence="8">LAP</shortName>
        <ecNumber evidence="8">3.4.11.10</ecNumber>
    </alternativeName>
    <alternativeName>
        <fullName evidence="8">Leucyl aminopeptidase</fullName>
    </alternativeName>
</protein>
<evidence type="ECO:0000259" key="9">
    <source>
        <dbReference type="PROSITE" id="PS00631"/>
    </source>
</evidence>
<comment type="similarity">
    <text evidence="3 8">Belongs to the peptidase M17 family.</text>
</comment>
<keyword evidence="8" id="KW-0963">Cytoplasm</keyword>
<comment type="subcellular location">
    <subcellularLocation>
        <location evidence="8">Cytoplasm</location>
    </subcellularLocation>
</comment>
<comment type="cofactor">
    <cofactor evidence="8">
        <name>Mn(2+)</name>
        <dbReference type="ChEBI" id="CHEBI:29035"/>
    </cofactor>
    <text evidence="8">Binds 2 manganese ions per subunit.</text>
</comment>
<dbReference type="PRINTS" id="PR00481">
    <property type="entry name" value="LAMNOPPTDASE"/>
</dbReference>
<evidence type="ECO:0000256" key="8">
    <source>
        <dbReference type="HAMAP-Rule" id="MF_00181"/>
    </source>
</evidence>
<reference evidence="10" key="1">
    <citation type="submission" date="2020-02" db="EMBL/GenBank/DDBJ databases">
        <authorList>
            <person name="Meier V. D."/>
        </authorList>
    </citation>
    <scope>NUCLEOTIDE SEQUENCE</scope>
    <source>
        <strain evidence="10">AVDCRST_MAG49</strain>
    </source>
</reference>